<sequence>MVRIRTLSTWRWLFPLLGMMLVLSGQTAWAAPTVTAKSPADGASNVSANTAVTATFSEAMDPQTITSGSFTLAKKVGIKAVAAGGYHTVALKNDGTVAVWGDNSYGQLGVPAGLSGVTAVAAGSYHTVALKSNGTVVCWGNNGNGQTSIPEGLSGVTAIAAGYSHSVALKSDGTVVAWGNGGDGQTRVPAGLSGVSAIAAGGYHTVALKNDGTVVAWGYNGSGQTNVPAGLSGVAAITAGDSSTVALKADGTVIAWGDNEYGETSVPEGLSGVAAIAAGAFHTIALKNNGTLVAWGNNMVGQASVPAGLSGVAAIAAGYYYNVALKNDGTVVAWADNGYGQASVPAALNGVASIATNLFHSAAVKNDGTIASWGYNSNGQTNVPLGLSGVTSTAAGCYHTVALKNDGTVVAWGGDGFGQASVPVGLSSVASIAAGCYHTVALKKDGTVVAWGGGEPASVPTGLSGVVSIAAGGRHTVALKSDGTVVAWGDNGYGQTNVPAGLSGVAAIAAGDLYTVALKNDGTVVAWGDNEFGQASVPTGLSGVAAIAAGSSHTAALKNDGTVVAWGSNSVGQTNVPAGLGGVAAIALGGEHTLALLKDGTVVVWGDLNDVPTSPYETAVSGAVSYDSVTKTATFTPSSPLSQNVTLNAVVNTGTRSAAGAHPAADTSWSFSVPIYGPTYPPPGGVTRTDTGAEGAIGRSGGMTWTFDNVALAATNPTWWGPAANEIKISFDGSTYTGNEIHTYQAAQSNLPNGIAVWTGQTSVQGIPIYTRFTLTLKKTDNTPLALTTATNYGLAASVGAIVPVTYGQAFKANFIFEAATSPAGPFQPAYNLFDTYHSAYSLNYSVYSSFTAGFYYKNDAPSVAGSADLVIQKGGSGTYLFTLADSDNGTGSLAISATSSNQTLIPNANLVLGGSGADRSLTVTAAAGLTGSAQVTISISDGISTTTKVVNVLVNSPPQLTANNQLLADRGASAAVTSAVLQSTDAESTTAQIVYTLAAGGGNGGPPHEGTLKLAGADLAPSATFTQKDIDDGRLQYVHNGNCSLNDDFQFSVKDSQGASIPTGTYTSYSFRIAINHPNRLPVAVNGSAGASMGRPLTGTLAATNDDCTPQSLTFRILANPSKGTVEITNASTGAFTYTPNAGANGSDSFLFQVNDGLADAAAPGTFFINIANQAPVPVAVTSTTAENTTLAGILTATDYDLPAQQLTYAVATNGSKGVATIVDPAAGTFTYTPNDGAFGTDTFTFTASDGLLTSAPATCTVNIHPQLKSGRILVTNGQTQTSGGSIAIYDPTTHQQGTFASGGQLSNPRGIALEANGNLVVVDENNGVLRVDRFTGDQSSVVAPGVFSMPIGIAVERSGELLVGTTAGLYRVNPGTGAADTIFSGNQIDFPAGVRVSANGDILVTDVGAFAGKPSQVLRIDPETGAQTVISDGGNLAVPADLALLDDGRIVVADGPMGTNNVIAINPTSGAQQILTAGGSIAAPSGITYAGGKVLVASAGNASVVSVDPTTGAQAVLTSGGAITNPFGIAVVALDETAPVTSPVPGEGTYSSAQSVALSCNDGTGSGCVTTMYCLGTGCTPGTAYKDPIVMSASGVIRFFSSDKAGNAEGIRSATYTIIYPPTISGTPATGVTAGNLFSFTPTATNAVSFTITGKPSWATFDSATGTLSGIPTNSNAGTYPGIVISASNSSGSASLSAFTITVSTAAVNGSCGSAHGSVVSSVPAANLCTDGTPSAVSGSGPWSWRCSGLYGGATGYCSATKLASTIPAVVTGLPTGDYTGGKEGTAFTVKRTDGTGTAVTAYTGTATRFTETTALKPNTIYKYSVSSDNDPSQTVFMTVRTPLYNGWNIIAVPYDTTGVAPATLFGNSVSSVYQWVPTGATAESSNTVLGSYSIAASLQPGNGYFVKTSSGATTLAYNGTSAPQSVNVTLKPGWTMVANPNSTVKSDIAINWLIDGAALGNAVISNKIGGGIYWWNGTTYDSWSIVSGNPQVEPWKGYWILNLDTVNHVLTIK</sequence>
<feature type="domain" description="GH29D-like beta-sandwich" evidence="5">
    <location>
        <begin position="1547"/>
        <end position="1613"/>
    </location>
</feature>
<dbReference type="CDD" id="cd05819">
    <property type="entry name" value="NHL"/>
    <property type="match status" value="1"/>
</dbReference>
<dbReference type="Pfam" id="PF16184">
    <property type="entry name" value="Cadherin_3"/>
    <property type="match status" value="1"/>
</dbReference>
<dbReference type="InterPro" id="IPR039005">
    <property type="entry name" value="CSPG_rpt"/>
</dbReference>
<keyword evidence="2" id="KW-0677">Repeat</keyword>
<dbReference type="PROSITE" id="PS50012">
    <property type="entry name" value="RCC1_3"/>
    <property type="match status" value="12"/>
</dbReference>
<dbReference type="Proteomes" id="UP000683557">
    <property type="component" value="Chromosome"/>
</dbReference>
<organism evidence="6 7">
    <name type="scientific">Geomonas oryzisoli</name>
    <dbReference type="NCBI Taxonomy" id="2847992"/>
    <lineage>
        <taxon>Bacteria</taxon>
        <taxon>Pseudomonadati</taxon>
        <taxon>Thermodesulfobacteriota</taxon>
        <taxon>Desulfuromonadia</taxon>
        <taxon>Geobacterales</taxon>
        <taxon>Geobacteraceae</taxon>
        <taxon>Geomonas</taxon>
    </lineage>
</organism>
<protein>
    <submittedName>
        <fullName evidence="6">Ig-like domain-containing protein</fullName>
    </submittedName>
</protein>
<dbReference type="PROSITE" id="PS00626">
    <property type="entry name" value="RCC1_2"/>
    <property type="match status" value="8"/>
</dbReference>
<dbReference type="Pfam" id="PF17963">
    <property type="entry name" value="Big_9"/>
    <property type="match status" value="2"/>
</dbReference>
<dbReference type="Pfam" id="PF13205">
    <property type="entry name" value="Big_5"/>
    <property type="match status" value="1"/>
</dbReference>
<dbReference type="Pfam" id="PF13290">
    <property type="entry name" value="CHB_HEX_C_1"/>
    <property type="match status" value="1"/>
</dbReference>
<proteinExistence type="predicted"/>
<dbReference type="InterPro" id="IPR059177">
    <property type="entry name" value="GH29D-like_dom"/>
</dbReference>
<accession>A0ABX8JC65</accession>
<dbReference type="EMBL" id="CP076723">
    <property type="protein sequence ID" value="QWV94732.1"/>
    <property type="molecule type" value="Genomic_DNA"/>
</dbReference>
<evidence type="ECO:0000313" key="6">
    <source>
        <dbReference type="EMBL" id="QWV94732.1"/>
    </source>
</evidence>
<evidence type="ECO:0000256" key="1">
    <source>
        <dbReference type="ARBA" id="ARBA00022729"/>
    </source>
</evidence>
<dbReference type="PANTHER" id="PTHR45622">
    <property type="entry name" value="UBIQUITIN-PROTEIN LIGASE E3A-RELATED"/>
    <property type="match status" value="1"/>
</dbReference>
<dbReference type="PROSITE" id="PS51854">
    <property type="entry name" value="CSPG"/>
    <property type="match status" value="1"/>
</dbReference>
<evidence type="ECO:0000259" key="4">
    <source>
        <dbReference type="Pfam" id="PF13205"/>
    </source>
</evidence>
<dbReference type="InterPro" id="IPR051709">
    <property type="entry name" value="Ub-ligase/GTPase-reg"/>
</dbReference>
<dbReference type="Pfam" id="PF13540">
    <property type="entry name" value="RCC1_2"/>
    <property type="match status" value="14"/>
</dbReference>
<feature type="chain" id="PRO_5045148206" evidence="3">
    <location>
        <begin position="31"/>
        <end position="2016"/>
    </location>
</feature>
<dbReference type="PANTHER" id="PTHR45622:SF58">
    <property type="entry name" value="REGULATOR OF CHROMOSOME CONDENSATION DOMAIN-CONTAINING PROTEIN"/>
    <property type="match status" value="1"/>
</dbReference>
<feature type="signal peptide" evidence="3">
    <location>
        <begin position="1"/>
        <end position="30"/>
    </location>
</feature>
<evidence type="ECO:0000259" key="5">
    <source>
        <dbReference type="Pfam" id="PF13290"/>
    </source>
</evidence>
<reference evidence="6 7" key="1">
    <citation type="submission" date="2021-06" db="EMBL/GenBank/DDBJ databases">
        <title>Gemonas diversity in paddy soil.</title>
        <authorList>
            <person name="Liu G."/>
        </authorList>
    </citation>
    <scope>NUCLEOTIDE SEQUENCE [LARGE SCALE GENOMIC DNA]</scope>
    <source>
        <strain evidence="6 7">RG10</strain>
    </source>
</reference>
<evidence type="ECO:0000256" key="2">
    <source>
        <dbReference type="ARBA" id="ARBA00022737"/>
    </source>
</evidence>
<name>A0ABX8JC65_9BACT</name>
<keyword evidence="7" id="KW-1185">Reference proteome</keyword>
<gene>
    <name evidence="6" type="ORF">KP004_06025</name>
</gene>
<evidence type="ECO:0000313" key="7">
    <source>
        <dbReference type="Proteomes" id="UP000683557"/>
    </source>
</evidence>
<dbReference type="InterPro" id="IPR000408">
    <property type="entry name" value="Reg_chr_condens"/>
</dbReference>
<dbReference type="Pfam" id="PF05345">
    <property type="entry name" value="He_PIG"/>
    <property type="match status" value="1"/>
</dbReference>
<evidence type="ECO:0000256" key="3">
    <source>
        <dbReference type="SAM" id="SignalP"/>
    </source>
</evidence>
<dbReference type="InterPro" id="IPR032812">
    <property type="entry name" value="SbsA_Ig"/>
</dbReference>
<feature type="domain" description="SbsA Ig-like" evidence="4">
    <location>
        <begin position="613"/>
        <end position="672"/>
    </location>
</feature>
<keyword evidence="1 3" id="KW-0732">Signal</keyword>